<proteinExistence type="inferred from homology"/>
<feature type="transmembrane region" description="Helical" evidence="9">
    <location>
        <begin position="6"/>
        <end position="23"/>
    </location>
</feature>
<evidence type="ECO:0000313" key="10">
    <source>
        <dbReference type="EMBL" id="CAG9620233.1"/>
    </source>
</evidence>
<name>A0ABN8A544_9BACI</name>
<evidence type="ECO:0000256" key="8">
    <source>
        <dbReference type="ARBA" id="ARBA00023136"/>
    </source>
</evidence>
<evidence type="ECO:0000256" key="6">
    <source>
        <dbReference type="ARBA" id="ARBA00022692"/>
    </source>
</evidence>
<organism evidence="10 11">
    <name type="scientific">Sutcliffiella rhizosphaerae</name>
    <dbReference type="NCBI Taxonomy" id="2880967"/>
    <lineage>
        <taxon>Bacteria</taxon>
        <taxon>Bacillati</taxon>
        <taxon>Bacillota</taxon>
        <taxon>Bacilli</taxon>
        <taxon>Bacillales</taxon>
        <taxon>Bacillaceae</taxon>
        <taxon>Sutcliffiella</taxon>
    </lineage>
</organism>
<evidence type="ECO:0000256" key="4">
    <source>
        <dbReference type="ARBA" id="ARBA00022475"/>
    </source>
</evidence>
<feature type="transmembrane region" description="Helical" evidence="9">
    <location>
        <begin position="163"/>
        <end position="180"/>
    </location>
</feature>
<evidence type="ECO:0000256" key="7">
    <source>
        <dbReference type="ARBA" id="ARBA00022989"/>
    </source>
</evidence>
<comment type="similarity">
    <text evidence="3 9">Belongs to the CobD/CbiB family.</text>
</comment>
<sequence length="324" mass="35783">MLESYFYIGSIVLLGAVLLDLLMGDPRWLPHPVVQMGKLITSLDKSWNKGSYKKQKGVLLATTVVITVYALTFAIVFVAHQLSFWAGLAVEIYLVSTTIAIKGLSDAGKNVLKPLLTGNIGEARKSLSMIVGRDTETLSECEVVRGTVETVAENTVDGITAPLFWALIGGAPLAMAYRAINTLDSMVGYKSEKYLQFGWASARLDDLANFLPARLTALTMWFMSIFIKNSKRKTAWMITWRDARKHPSPNSGWPEAMTAGLMGIQLGGINYYRGVKSDRARMGDPMRELAIADITTSIRYMHGGWIGFLLVGLFLLFLWTEGIT</sequence>
<dbReference type="PANTHER" id="PTHR34308:SF1">
    <property type="entry name" value="COBALAMIN BIOSYNTHESIS PROTEIN CBIB"/>
    <property type="match status" value="1"/>
</dbReference>
<reference evidence="10 11" key="1">
    <citation type="submission" date="2021-10" db="EMBL/GenBank/DDBJ databases">
        <authorList>
            <person name="Criscuolo A."/>
        </authorList>
    </citation>
    <scope>NUCLEOTIDE SEQUENCE [LARGE SCALE GENOMIC DNA]</scope>
    <source>
        <strain evidence="11">CIP 111883</strain>
    </source>
</reference>
<keyword evidence="6 9" id="KW-0812">Transmembrane</keyword>
<evidence type="ECO:0000256" key="1">
    <source>
        <dbReference type="ARBA" id="ARBA00004651"/>
    </source>
</evidence>
<feature type="transmembrane region" description="Helical" evidence="9">
    <location>
        <begin position="207"/>
        <end position="227"/>
    </location>
</feature>
<gene>
    <name evidence="10" type="primary">cobD_2</name>
    <name evidence="9" type="synonym">cobD</name>
    <name evidence="10" type="ORF">BACCIP111883_01001</name>
</gene>
<comment type="function">
    <text evidence="9">Converts cobyric acid to cobinamide by the addition of aminopropanol on the F carboxylic group.</text>
</comment>
<keyword evidence="7 9" id="KW-1133">Transmembrane helix</keyword>
<dbReference type="EMBL" id="CAKJTJ010000004">
    <property type="protein sequence ID" value="CAG9620233.1"/>
    <property type="molecule type" value="Genomic_DNA"/>
</dbReference>
<dbReference type="HAMAP" id="MF_00024">
    <property type="entry name" value="CobD_CbiB"/>
    <property type="match status" value="1"/>
</dbReference>
<dbReference type="RefSeq" id="WP_230500171.1">
    <property type="nucleotide sequence ID" value="NZ_CAKJTJ010000004.1"/>
</dbReference>
<keyword evidence="5 9" id="KW-0169">Cobalamin biosynthesis</keyword>
<evidence type="ECO:0000313" key="11">
    <source>
        <dbReference type="Proteomes" id="UP000789833"/>
    </source>
</evidence>
<dbReference type="NCBIfam" id="TIGR00380">
    <property type="entry name" value="cobal_cbiB"/>
    <property type="match status" value="1"/>
</dbReference>
<feature type="transmembrane region" description="Helical" evidence="9">
    <location>
        <begin position="300"/>
        <end position="319"/>
    </location>
</feature>
<dbReference type="InterPro" id="IPR004485">
    <property type="entry name" value="Cobalamin_biosynth_CobD/CbiB"/>
</dbReference>
<keyword evidence="11" id="KW-1185">Reference proteome</keyword>
<protein>
    <recommendedName>
        <fullName evidence="9">Cobalamin biosynthesis protein CobD</fullName>
    </recommendedName>
</protein>
<dbReference type="PANTHER" id="PTHR34308">
    <property type="entry name" value="COBALAMIN BIOSYNTHESIS PROTEIN CBIB"/>
    <property type="match status" value="1"/>
</dbReference>
<feature type="transmembrane region" description="Helical" evidence="9">
    <location>
        <begin position="58"/>
        <end position="78"/>
    </location>
</feature>
<evidence type="ECO:0000256" key="5">
    <source>
        <dbReference type="ARBA" id="ARBA00022573"/>
    </source>
</evidence>
<evidence type="ECO:0000256" key="9">
    <source>
        <dbReference type="HAMAP-Rule" id="MF_00024"/>
    </source>
</evidence>
<evidence type="ECO:0000256" key="2">
    <source>
        <dbReference type="ARBA" id="ARBA00004953"/>
    </source>
</evidence>
<comment type="pathway">
    <text evidence="2 9">Cofactor biosynthesis; adenosylcobalamin biosynthesis.</text>
</comment>
<comment type="subcellular location">
    <subcellularLocation>
        <location evidence="1 9">Cell membrane</location>
        <topology evidence="1 9">Multi-pass membrane protein</topology>
    </subcellularLocation>
</comment>
<keyword evidence="4 9" id="KW-1003">Cell membrane</keyword>
<keyword evidence="8 9" id="KW-0472">Membrane</keyword>
<dbReference type="Proteomes" id="UP000789833">
    <property type="component" value="Unassembled WGS sequence"/>
</dbReference>
<comment type="caution">
    <text evidence="10">The sequence shown here is derived from an EMBL/GenBank/DDBJ whole genome shotgun (WGS) entry which is preliminary data.</text>
</comment>
<accession>A0ABN8A544</accession>
<dbReference type="Pfam" id="PF03186">
    <property type="entry name" value="CobD_Cbib"/>
    <property type="match status" value="1"/>
</dbReference>
<evidence type="ECO:0000256" key="3">
    <source>
        <dbReference type="ARBA" id="ARBA00006263"/>
    </source>
</evidence>